<accession>A0AAD2G3G5</accession>
<dbReference type="AlphaFoldDB" id="A0AAD2G3G5"/>
<evidence type="ECO:0000256" key="1">
    <source>
        <dbReference type="SAM" id="MobiDB-lite"/>
    </source>
</evidence>
<evidence type="ECO:0000313" key="2">
    <source>
        <dbReference type="EMBL" id="CAJ1961405.1"/>
    </source>
</evidence>
<sequence length="464" mass="52157">MSKVGFTGLPPLQESGTVHGHHNPSPFPLPQNLQVHPTSSNPNPSTTGSSAKQQNYGLHHLETNWPGETGNGHHLDVIPGNGKQLLCLDGQQRITTTTLLLAAIRPHCRRANMGSTVSKIDGLLFGGPENSEKIHQWAQKQAASILQSAQESSDVSTDQEMVSLESFTTGWLPQSTTEFQTTLVPSYIDRAAYFEILSLDPIQQALEGLLAMEENKDKESKKIHLEFSSTTKESTQYMTYSTFLQLAKNLLKPASANGDFNSNVLSKLFYNQVHRFSMTYIELLTKNDNLQQIFLWMQEKSVFGSGRLLFNPHPGIDFAPVDLARNWIISSAMDLPLQEQVEFYTRCWIQPLEGRCKDTGVLGDILLHLVNRIDQESKGKDRHIGSMEEKLNYRYYRSVSPPALQRMFTDEMPMMVYGRFHSYVQCRATQLGSDPDVISRQLADVIVQELVQEGEKMEVLMPNA</sequence>
<feature type="region of interest" description="Disordered" evidence="1">
    <location>
        <begin position="1"/>
        <end position="53"/>
    </location>
</feature>
<name>A0AAD2G3G5_9STRA</name>
<proteinExistence type="predicted"/>
<feature type="compositionally biased region" description="Low complexity" evidence="1">
    <location>
        <begin position="37"/>
        <end position="50"/>
    </location>
</feature>
<dbReference type="Proteomes" id="UP001295423">
    <property type="component" value="Unassembled WGS sequence"/>
</dbReference>
<gene>
    <name evidence="2" type="ORF">CYCCA115_LOCUS19180</name>
</gene>
<evidence type="ECO:0008006" key="4">
    <source>
        <dbReference type="Google" id="ProtNLM"/>
    </source>
</evidence>
<reference evidence="2" key="1">
    <citation type="submission" date="2023-08" db="EMBL/GenBank/DDBJ databases">
        <authorList>
            <person name="Audoor S."/>
            <person name="Bilcke G."/>
        </authorList>
    </citation>
    <scope>NUCLEOTIDE SEQUENCE</scope>
</reference>
<dbReference type="EMBL" id="CAKOGP040002091">
    <property type="protein sequence ID" value="CAJ1961405.1"/>
    <property type="molecule type" value="Genomic_DNA"/>
</dbReference>
<protein>
    <recommendedName>
        <fullName evidence="4">DUF262 domain-containing protein</fullName>
    </recommendedName>
</protein>
<organism evidence="2 3">
    <name type="scientific">Cylindrotheca closterium</name>
    <dbReference type="NCBI Taxonomy" id="2856"/>
    <lineage>
        <taxon>Eukaryota</taxon>
        <taxon>Sar</taxon>
        <taxon>Stramenopiles</taxon>
        <taxon>Ochrophyta</taxon>
        <taxon>Bacillariophyta</taxon>
        <taxon>Bacillariophyceae</taxon>
        <taxon>Bacillariophycidae</taxon>
        <taxon>Bacillariales</taxon>
        <taxon>Bacillariaceae</taxon>
        <taxon>Cylindrotheca</taxon>
    </lineage>
</organism>
<keyword evidence="3" id="KW-1185">Reference proteome</keyword>
<comment type="caution">
    <text evidence="2">The sequence shown here is derived from an EMBL/GenBank/DDBJ whole genome shotgun (WGS) entry which is preliminary data.</text>
</comment>
<evidence type="ECO:0000313" key="3">
    <source>
        <dbReference type="Proteomes" id="UP001295423"/>
    </source>
</evidence>